<name>A0A8J3FZQ9_9BURK</name>
<evidence type="ECO:0000313" key="2">
    <source>
        <dbReference type="EMBL" id="GHA70929.1"/>
    </source>
</evidence>
<accession>A0A8J3FZQ9</accession>
<feature type="region of interest" description="Disordered" evidence="1">
    <location>
        <begin position="45"/>
        <end position="85"/>
    </location>
</feature>
<protein>
    <submittedName>
        <fullName evidence="2">Uncharacterized protein</fullName>
    </submittedName>
</protein>
<evidence type="ECO:0000313" key="3">
    <source>
        <dbReference type="Proteomes" id="UP000614287"/>
    </source>
</evidence>
<proteinExistence type="predicted"/>
<evidence type="ECO:0000256" key="1">
    <source>
        <dbReference type="SAM" id="MobiDB-lite"/>
    </source>
</evidence>
<comment type="caution">
    <text evidence="2">The sequence shown here is derived from an EMBL/GenBank/DDBJ whole genome shotgun (WGS) entry which is preliminary data.</text>
</comment>
<organism evidence="2 3">
    <name type="scientific">Formosimonas limnophila</name>
    <dbReference type="NCBI Taxonomy" id="1384487"/>
    <lineage>
        <taxon>Bacteria</taxon>
        <taxon>Pseudomonadati</taxon>
        <taxon>Pseudomonadota</taxon>
        <taxon>Betaproteobacteria</taxon>
        <taxon>Burkholderiales</taxon>
        <taxon>Burkholderiaceae</taxon>
        <taxon>Formosimonas</taxon>
    </lineage>
</organism>
<keyword evidence="3" id="KW-1185">Reference proteome</keyword>
<sequence length="85" mass="9760">MAMKTLKFKRILFTLLYVFCNIALADLPIKFINEASLPYNYSPSNYDNSESNYDNSISNYDNSPLNYDNSESNYDNSAAKYEKTG</sequence>
<dbReference type="Proteomes" id="UP000614287">
    <property type="component" value="Unassembled WGS sequence"/>
</dbReference>
<feature type="compositionally biased region" description="Low complexity" evidence="1">
    <location>
        <begin position="45"/>
        <end position="77"/>
    </location>
</feature>
<gene>
    <name evidence="2" type="ORF">GCM10009007_09730</name>
</gene>
<dbReference type="AlphaFoldDB" id="A0A8J3FZQ9"/>
<reference evidence="2" key="2">
    <citation type="submission" date="2020-09" db="EMBL/GenBank/DDBJ databases">
        <authorList>
            <person name="Sun Q."/>
            <person name="Kim S."/>
        </authorList>
    </citation>
    <scope>NUCLEOTIDE SEQUENCE</scope>
    <source>
        <strain evidence="2">KCTC 32501</strain>
    </source>
</reference>
<reference evidence="2" key="1">
    <citation type="journal article" date="2014" name="Int. J. Syst. Evol. Microbiol.">
        <title>Complete genome sequence of Corynebacterium casei LMG S-19264T (=DSM 44701T), isolated from a smear-ripened cheese.</title>
        <authorList>
            <consortium name="US DOE Joint Genome Institute (JGI-PGF)"/>
            <person name="Walter F."/>
            <person name="Albersmeier A."/>
            <person name="Kalinowski J."/>
            <person name="Ruckert C."/>
        </authorList>
    </citation>
    <scope>NUCLEOTIDE SEQUENCE</scope>
    <source>
        <strain evidence="2">KCTC 32501</strain>
    </source>
</reference>
<dbReference type="EMBL" id="BMZG01000004">
    <property type="protein sequence ID" value="GHA70929.1"/>
    <property type="molecule type" value="Genomic_DNA"/>
</dbReference>